<dbReference type="EMBL" id="JACKXD010000003">
    <property type="protein sequence ID" value="MBB6646620.1"/>
    <property type="molecule type" value="Genomic_DNA"/>
</dbReference>
<keyword evidence="3" id="KW-1185">Reference proteome</keyword>
<sequence length="47" mass="5012">MTKEYDTPEVTEYGPVATITEAGITNKKGSSTDEYSKQTGLTGSDIP</sequence>
<evidence type="ECO:0000256" key="1">
    <source>
        <dbReference type="SAM" id="MobiDB-lite"/>
    </source>
</evidence>
<evidence type="ECO:0000313" key="3">
    <source>
        <dbReference type="Proteomes" id="UP000546257"/>
    </source>
</evidence>
<comment type="caution">
    <text evidence="2">The sequence shown here is derived from an EMBL/GenBank/DDBJ whole genome shotgun (WGS) entry which is preliminary data.</text>
</comment>
<organism evidence="2 3">
    <name type="scientific">Halobellus ruber</name>
    <dbReference type="NCBI Taxonomy" id="2761102"/>
    <lineage>
        <taxon>Archaea</taxon>
        <taxon>Methanobacteriati</taxon>
        <taxon>Methanobacteriota</taxon>
        <taxon>Stenosarchaea group</taxon>
        <taxon>Halobacteria</taxon>
        <taxon>Halobacteriales</taxon>
        <taxon>Haloferacaceae</taxon>
        <taxon>Halobellus</taxon>
    </lineage>
</organism>
<evidence type="ECO:0000313" key="2">
    <source>
        <dbReference type="EMBL" id="MBB6646620.1"/>
    </source>
</evidence>
<proteinExistence type="predicted"/>
<accession>A0A7J9SI25</accession>
<dbReference type="Proteomes" id="UP000546257">
    <property type="component" value="Unassembled WGS sequence"/>
</dbReference>
<name>A0A7J9SI25_9EURY</name>
<protein>
    <submittedName>
        <fullName evidence="2">Putative RiPP</fullName>
    </submittedName>
</protein>
<dbReference type="AlphaFoldDB" id="A0A7J9SI25"/>
<gene>
    <name evidence="2" type="ORF">H5V44_10040</name>
</gene>
<feature type="region of interest" description="Disordered" evidence="1">
    <location>
        <begin position="23"/>
        <end position="47"/>
    </location>
</feature>
<reference evidence="2 3" key="1">
    <citation type="submission" date="2020-08" db="EMBL/GenBank/DDBJ databases">
        <authorList>
            <person name="Seo M.-J."/>
        </authorList>
    </citation>
    <scope>NUCLEOTIDE SEQUENCE [LARGE SCALE GENOMIC DNA]</scope>
    <source>
        <strain evidence="2 3">MBLA0160</strain>
    </source>
</reference>
<dbReference type="RefSeq" id="WP_185192981.1">
    <property type="nucleotide sequence ID" value="NZ_JACKXD010000003.1"/>
</dbReference>
<feature type="compositionally biased region" description="Polar residues" evidence="1">
    <location>
        <begin position="37"/>
        <end position="47"/>
    </location>
</feature>